<dbReference type="AlphaFoldDB" id="A0A2J6Q9W2"/>
<dbReference type="OrthoDB" id="4837779at2759"/>
<accession>A0A2J6Q9W2</accession>
<feature type="compositionally biased region" description="Polar residues" evidence="1">
    <location>
        <begin position="22"/>
        <end position="39"/>
    </location>
</feature>
<evidence type="ECO:0000313" key="2">
    <source>
        <dbReference type="EMBL" id="PMD23043.1"/>
    </source>
</evidence>
<dbReference type="Proteomes" id="UP000235672">
    <property type="component" value="Unassembled WGS sequence"/>
</dbReference>
<feature type="compositionally biased region" description="Polar residues" evidence="1">
    <location>
        <begin position="66"/>
        <end position="94"/>
    </location>
</feature>
<feature type="region of interest" description="Disordered" evidence="1">
    <location>
        <begin position="1"/>
        <end position="115"/>
    </location>
</feature>
<protein>
    <submittedName>
        <fullName evidence="2">Uncharacterized protein</fullName>
    </submittedName>
</protein>
<proteinExistence type="predicted"/>
<keyword evidence="3" id="KW-1185">Reference proteome</keyword>
<name>A0A2J6Q9W2_9HELO</name>
<dbReference type="EMBL" id="KZ613476">
    <property type="protein sequence ID" value="PMD23043.1"/>
    <property type="molecule type" value="Genomic_DNA"/>
</dbReference>
<gene>
    <name evidence="2" type="ORF">NA56DRAFT_747653</name>
</gene>
<evidence type="ECO:0000256" key="1">
    <source>
        <dbReference type="SAM" id="MobiDB-lite"/>
    </source>
</evidence>
<reference evidence="2 3" key="1">
    <citation type="submission" date="2016-05" db="EMBL/GenBank/DDBJ databases">
        <title>A degradative enzymes factory behind the ericoid mycorrhizal symbiosis.</title>
        <authorList>
            <consortium name="DOE Joint Genome Institute"/>
            <person name="Martino E."/>
            <person name="Morin E."/>
            <person name="Grelet G."/>
            <person name="Kuo A."/>
            <person name="Kohler A."/>
            <person name="Daghino S."/>
            <person name="Barry K."/>
            <person name="Choi C."/>
            <person name="Cichocki N."/>
            <person name="Clum A."/>
            <person name="Copeland A."/>
            <person name="Hainaut M."/>
            <person name="Haridas S."/>
            <person name="Labutti K."/>
            <person name="Lindquist E."/>
            <person name="Lipzen A."/>
            <person name="Khouja H.-R."/>
            <person name="Murat C."/>
            <person name="Ohm R."/>
            <person name="Olson A."/>
            <person name="Spatafora J."/>
            <person name="Veneault-Fourrey C."/>
            <person name="Henrissat B."/>
            <person name="Grigoriev I."/>
            <person name="Martin F."/>
            <person name="Perotto S."/>
        </authorList>
    </citation>
    <scope>NUCLEOTIDE SEQUENCE [LARGE SCALE GENOMIC DNA]</scope>
    <source>
        <strain evidence="2 3">UAMH 7357</strain>
    </source>
</reference>
<sequence length="340" mass="37997">MAGQNKDSPAITPIRRHRSSTRESITVDTTPQNDTSPSRIPNPRKKARLNYNTLNKYGFQGPPLVSPSTNSTARRAQILNAQRASQPSQQSTINVPDEDDKIEEDEEAEKKGGGKRAWRWEYYKTTTLSTTWASGRAKTKFTRNASKLHGSVTALKLHVEIKHHKSEQKEGNVDKSGAPTALQKWMKPGQETLPFEEALVDWIVETCQPFTVTETQSFKTMLNTAGFTSVRATSASARGRPSDIEELRKTQVLARTTVGLASPHSTTNLGRDFEAMIWFIRQFSCILMSLSSFSQSKAPNGSSWQRDVSAEVSADNDPIHRFNVIFESLQRSTTKLRNQA</sequence>
<feature type="compositionally biased region" description="Acidic residues" evidence="1">
    <location>
        <begin position="96"/>
        <end position="107"/>
    </location>
</feature>
<organism evidence="2 3">
    <name type="scientific">Hyaloscypha hepaticicola</name>
    <dbReference type="NCBI Taxonomy" id="2082293"/>
    <lineage>
        <taxon>Eukaryota</taxon>
        <taxon>Fungi</taxon>
        <taxon>Dikarya</taxon>
        <taxon>Ascomycota</taxon>
        <taxon>Pezizomycotina</taxon>
        <taxon>Leotiomycetes</taxon>
        <taxon>Helotiales</taxon>
        <taxon>Hyaloscyphaceae</taxon>
        <taxon>Hyaloscypha</taxon>
    </lineage>
</organism>
<evidence type="ECO:0000313" key="3">
    <source>
        <dbReference type="Proteomes" id="UP000235672"/>
    </source>
</evidence>